<keyword evidence="2" id="KW-1185">Reference proteome</keyword>
<reference evidence="1 2" key="1">
    <citation type="submission" date="2017-06" db="EMBL/GenBank/DDBJ databases">
        <authorList>
            <person name="Kim H.J."/>
            <person name="Triplett B.A."/>
        </authorList>
    </citation>
    <scope>NUCLEOTIDE SEQUENCE [LARGE SCALE GENOMIC DNA]</scope>
    <source>
        <strain evidence="1 2">DSM 45207</strain>
    </source>
</reference>
<accession>A0A238WTN2</accession>
<gene>
    <name evidence="1" type="ORF">SAMN06265360_107210</name>
</gene>
<evidence type="ECO:0000313" key="1">
    <source>
        <dbReference type="EMBL" id="SNR49902.1"/>
    </source>
</evidence>
<dbReference type="Proteomes" id="UP000198348">
    <property type="component" value="Unassembled WGS sequence"/>
</dbReference>
<evidence type="ECO:0000313" key="2">
    <source>
        <dbReference type="Proteomes" id="UP000198348"/>
    </source>
</evidence>
<dbReference type="EMBL" id="FZNW01000007">
    <property type="protein sequence ID" value="SNR49902.1"/>
    <property type="molecule type" value="Genomic_DNA"/>
</dbReference>
<organism evidence="1 2">
    <name type="scientific">Haloechinothrix alba</name>
    <dbReference type="NCBI Taxonomy" id="664784"/>
    <lineage>
        <taxon>Bacteria</taxon>
        <taxon>Bacillati</taxon>
        <taxon>Actinomycetota</taxon>
        <taxon>Actinomycetes</taxon>
        <taxon>Pseudonocardiales</taxon>
        <taxon>Pseudonocardiaceae</taxon>
        <taxon>Haloechinothrix</taxon>
    </lineage>
</organism>
<sequence>MRDDTRDTESDAYLDAKLAELRTAVSDLNDDDIIRIVHHIRAEAGFTAASRIVTELLQASRNSLTDPTAAACIRTALARYEAD</sequence>
<protein>
    <submittedName>
        <fullName evidence="1">Uncharacterized protein</fullName>
    </submittedName>
</protein>
<dbReference type="AlphaFoldDB" id="A0A238WTN2"/>
<dbReference type="RefSeq" id="WP_089301022.1">
    <property type="nucleotide sequence ID" value="NZ_FZNW01000007.1"/>
</dbReference>
<proteinExistence type="predicted"/>
<name>A0A238WTN2_9PSEU</name>